<dbReference type="Pfam" id="PF00544">
    <property type="entry name" value="Pectate_lyase_4"/>
    <property type="match status" value="1"/>
</dbReference>
<dbReference type="PANTHER" id="PTHR31683">
    <property type="entry name" value="PECTATE LYASE 18-RELATED"/>
    <property type="match status" value="1"/>
</dbReference>
<keyword evidence="3" id="KW-0732">Signal</keyword>
<dbReference type="OrthoDB" id="5592990at2"/>
<proteinExistence type="inferred from homology"/>
<keyword evidence="2" id="KW-0624">Polysaccharide degradation</keyword>
<keyword evidence="6" id="KW-1185">Reference proteome</keyword>
<dbReference type="GO" id="GO:0030570">
    <property type="term" value="F:pectate lyase activity"/>
    <property type="evidence" value="ECO:0007669"/>
    <property type="project" value="UniProtKB-EC"/>
</dbReference>
<protein>
    <submittedName>
        <fullName evidence="5">Pectate lyase E</fullName>
        <ecNumber evidence="5">4.2.2.2</ecNumber>
    </submittedName>
</protein>
<keyword evidence="1 2" id="KW-0456">Lyase</keyword>
<comment type="similarity">
    <text evidence="2">Belongs to the polysaccharide lyase 1 family.</text>
</comment>
<feature type="chain" id="PRO_5013201246" evidence="3">
    <location>
        <begin position="30"/>
        <end position="387"/>
    </location>
</feature>
<comment type="subcellular location">
    <subcellularLocation>
        <location evidence="2">Secreted</location>
    </subcellularLocation>
</comment>
<organism evidence="5 6">
    <name type="scientific">Vibrio quintilis</name>
    <dbReference type="NCBI Taxonomy" id="1117707"/>
    <lineage>
        <taxon>Bacteria</taxon>
        <taxon>Pseudomonadati</taxon>
        <taxon>Pseudomonadota</taxon>
        <taxon>Gammaproteobacteria</taxon>
        <taxon>Vibrionales</taxon>
        <taxon>Vibrionaceae</taxon>
        <taxon>Vibrio</taxon>
    </lineage>
</organism>
<dbReference type="SMART" id="SM00656">
    <property type="entry name" value="Amb_all"/>
    <property type="match status" value="1"/>
</dbReference>
<dbReference type="InterPro" id="IPR002022">
    <property type="entry name" value="Pec_lyase"/>
</dbReference>
<dbReference type="Gene3D" id="2.160.20.10">
    <property type="entry name" value="Single-stranded right-handed beta-helix, Pectin lyase-like"/>
    <property type="match status" value="1"/>
</dbReference>
<gene>
    <name evidence="5" type="primary">pelE</name>
    <name evidence="5" type="ORF">VQ7734_05138</name>
</gene>
<dbReference type="STRING" id="1117707.VQ7734_05138"/>
<evidence type="ECO:0000313" key="6">
    <source>
        <dbReference type="Proteomes" id="UP000184600"/>
    </source>
</evidence>
<dbReference type="EMBL" id="FRFG01000124">
    <property type="protein sequence ID" value="SHO59353.1"/>
    <property type="molecule type" value="Genomic_DNA"/>
</dbReference>
<feature type="signal peptide" evidence="3">
    <location>
        <begin position="1"/>
        <end position="29"/>
    </location>
</feature>
<evidence type="ECO:0000256" key="3">
    <source>
        <dbReference type="SAM" id="SignalP"/>
    </source>
</evidence>
<feature type="domain" description="Pectate lyase" evidence="4">
    <location>
        <begin position="59"/>
        <end position="318"/>
    </location>
</feature>
<dbReference type="SUPFAM" id="SSF51126">
    <property type="entry name" value="Pectin lyase-like"/>
    <property type="match status" value="1"/>
</dbReference>
<evidence type="ECO:0000313" key="5">
    <source>
        <dbReference type="EMBL" id="SHO59353.1"/>
    </source>
</evidence>
<evidence type="ECO:0000256" key="1">
    <source>
        <dbReference type="ARBA" id="ARBA00023239"/>
    </source>
</evidence>
<dbReference type="InterPro" id="IPR011050">
    <property type="entry name" value="Pectin_lyase_fold/virulence"/>
</dbReference>
<dbReference type="Proteomes" id="UP000184600">
    <property type="component" value="Unassembled WGS sequence"/>
</dbReference>
<dbReference type="PANTHER" id="PTHR31683:SF18">
    <property type="entry name" value="PECTATE LYASE 21-RELATED"/>
    <property type="match status" value="1"/>
</dbReference>
<dbReference type="AlphaFoldDB" id="A0A1M7Z379"/>
<accession>A0A1M7Z379</accession>
<keyword evidence="2" id="KW-0119">Carbohydrate metabolism</keyword>
<dbReference type="RefSeq" id="WP_073586739.1">
    <property type="nucleotide sequence ID" value="NZ_AP024898.1"/>
</dbReference>
<dbReference type="InterPro" id="IPR045032">
    <property type="entry name" value="PEL"/>
</dbReference>
<name>A0A1M7Z379_9VIBR</name>
<sequence length="387" mass="42070">MKLKAVYKSSLGLAISAVLAGVIATPAMAGSLASNTALEPASIGFATQNGGTTGGAKASSKNIYTVKNISQFKSALKANKGQPRIIQVKGIIDVSGGKAYSSFNDQKKRSQLYIPSNTTIIGITSNSGFKKGSLIIKSVSNVIVRNLYVESPVDVAPHFEKGDGWNAEWDGMNIIKSKNVWVDHMTFDDGSFTDSQYKTKNGWPYVQHDGELDIKHGSDFVTVSYSIFKNHNKTMLIGHSASNSKEDKGHLRITLADNMFHKIEQRTPRVRFGKVHSYNNVFKGNAKANEYAFKAGYGLGQQGSIRSENNVYGITKLKTLCKFVDVKKNNSSLVDSGSLYNGKTVSLSKCAPSSNVGWSVPYSYTLHKAKNMEAYLKKHAGNGKLSL</sequence>
<dbReference type="EC" id="4.2.2.2" evidence="5"/>
<keyword evidence="2" id="KW-0964">Secreted</keyword>
<dbReference type="InterPro" id="IPR012334">
    <property type="entry name" value="Pectin_lyas_fold"/>
</dbReference>
<evidence type="ECO:0000259" key="4">
    <source>
        <dbReference type="SMART" id="SM00656"/>
    </source>
</evidence>
<dbReference type="GO" id="GO:0005576">
    <property type="term" value="C:extracellular region"/>
    <property type="evidence" value="ECO:0007669"/>
    <property type="project" value="UniProtKB-SubCell"/>
</dbReference>
<reference evidence="6" key="1">
    <citation type="submission" date="2016-12" db="EMBL/GenBank/DDBJ databases">
        <authorList>
            <person name="Rodrigo-Torres L."/>
            <person name="Arahal R.D."/>
            <person name="Lucena T."/>
        </authorList>
    </citation>
    <scope>NUCLEOTIDE SEQUENCE [LARGE SCALE GENOMIC DNA]</scope>
</reference>
<dbReference type="GO" id="GO:0000272">
    <property type="term" value="P:polysaccharide catabolic process"/>
    <property type="evidence" value="ECO:0007669"/>
    <property type="project" value="UniProtKB-KW"/>
</dbReference>
<evidence type="ECO:0000256" key="2">
    <source>
        <dbReference type="RuleBase" id="RU361173"/>
    </source>
</evidence>